<evidence type="ECO:0000256" key="1">
    <source>
        <dbReference type="SAM" id="Phobius"/>
    </source>
</evidence>
<proteinExistence type="predicted"/>
<dbReference type="Pfam" id="PF14559">
    <property type="entry name" value="TPR_19"/>
    <property type="match status" value="1"/>
</dbReference>
<accession>A0A6M4WMF9</accession>
<keyword evidence="1" id="KW-0472">Membrane</keyword>
<sequence length="312" mass="34741">MPLLQELLRQEPEHVAARYAYGICLTDTGRHGEAQVQFRRLLDDDPRHYEAAYRLGRLLQADADPQGAAEAYRKVLEAARQVLGVAEFRDTAARLRACQDTPGTTVPVSPPAPAGLPVTGRPITPGPPTLRAQSDTHHVADRGALRFSVKLKARHLLSVIAKRFLIAVALTLAGYVLAELGIGLGMRAYSLVPALVAWIYFLSSFVLLLVKPRTNGADFYEYGVDVKSGFIRRKVQFVWYYQIVESPSYVRTFGTYFTNTASLGLRYNEAGAYSTAYVEVPGIGTPNRVMEIVRYVESRAFPERYDVRKIMT</sequence>
<dbReference type="AlphaFoldDB" id="A0A6M4WMF9"/>
<feature type="transmembrane region" description="Helical" evidence="1">
    <location>
        <begin position="190"/>
        <end position="210"/>
    </location>
</feature>
<dbReference type="Proteomes" id="UP000502665">
    <property type="component" value="Chromosome"/>
</dbReference>
<dbReference type="EMBL" id="CP049838">
    <property type="protein sequence ID" value="QJS99045.1"/>
    <property type="molecule type" value="Genomic_DNA"/>
</dbReference>
<dbReference type="Gene3D" id="1.25.40.10">
    <property type="entry name" value="Tetratricopeptide repeat domain"/>
    <property type="match status" value="1"/>
</dbReference>
<dbReference type="SUPFAM" id="SSF48452">
    <property type="entry name" value="TPR-like"/>
    <property type="match status" value="1"/>
</dbReference>
<gene>
    <name evidence="2" type="ORF">G9272_00745</name>
</gene>
<feature type="transmembrane region" description="Helical" evidence="1">
    <location>
        <begin position="156"/>
        <end position="178"/>
    </location>
</feature>
<organism evidence="2 3">
    <name type="scientific">Streptomyces asoensis</name>
    <dbReference type="NCBI Taxonomy" id="249586"/>
    <lineage>
        <taxon>Bacteria</taxon>
        <taxon>Bacillati</taxon>
        <taxon>Actinomycetota</taxon>
        <taxon>Actinomycetes</taxon>
        <taxon>Kitasatosporales</taxon>
        <taxon>Streptomycetaceae</taxon>
        <taxon>Streptomyces</taxon>
    </lineage>
</organism>
<reference evidence="2" key="1">
    <citation type="submission" date="2020-03" db="EMBL/GenBank/DDBJ databases">
        <title>Molecular networking-based the target discovery of potent antiproliferative macrolactams: 5/6/7/16 polycyclic ansamycins and glycosylated trienomycin from Streptomyces cacaoi subsp. asoensis.</title>
        <authorList>
            <person name="Liu L.-L."/>
        </authorList>
    </citation>
    <scope>NUCLEOTIDE SEQUENCE [LARGE SCALE GENOMIC DNA]</scope>
    <source>
        <strain evidence="2">H2S5</strain>
    </source>
</reference>
<evidence type="ECO:0000313" key="2">
    <source>
        <dbReference type="EMBL" id="QJS99045.1"/>
    </source>
</evidence>
<keyword evidence="1" id="KW-0812">Transmembrane</keyword>
<protein>
    <submittedName>
        <fullName evidence="2">Tetratricopeptide repeat protein</fullName>
    </submittedName>
</protein>
<keyword evidence="1" id="KW-1133">Transmembrane helix</keyword>
<evidence type="ECO:0000313" key="3">
    <source>
        <dbReference type="Proteomes" id="UP000502665"/>
    </source>
</evidence>
<keyword evidence="3" id="KW-1185">Reference proteome</keyword>
<dbReference type="InterPro" id="IPR011990">
    <property type="entry name" value="TPR-like_helical_dom_sf"/>
</dbReference>
<name>A0A6M4WMF9_9ACTN</name>